<protein>
    <recommendedName>
        <fullName evidence="5">Oxygen sensor histidine kinase NreB</fullName>
        <ecNumber evidence="4">2.7.13.3</ecNumber>
    </recommendedName>
    <alternativeName>
        <fullName evidence="15">Nitrogen regulation protein B</fullName>
    </alternativeName>
</protein>
<dbReference type="SMART" id="SM00065">
    <property type="entry name" value="GAF"/>
    <property type="match status" value="1"/>
</dbReference>
<dbReference type="PROSITE" id="PS50109">
    <property type="entry name" value="HIS_KIN"/>
    <property type="match status" value="1"/>
</dbReference>
<dbReference type="SUPFAM" id="SSF55781">
    <property type="entry name" value="GAF domain-like"/>
    <property type="match status" value="1"/>
</dbReference>
<evidence type="ECO:0000256" key="11">
    <source>
        <dbReference type="ARBA" id="ARBA00023004"/>
    </source>
</evidence>
<evidence type="ECO:0000256" key="2">
    <source>
        <dbReference type="ARBA" id="ARBA00001966"/>
    </source>
</evidence>
<keyword evidence="8" id="KW-0808">Transferase</keyword>
<dbReference type="CDD" id="cd16917">
    <property type="entry name" value="HATPase_UhpB-NarQ-NarX-like"/>
    <property type="match status" value="1"/>
</dbReference>
<evidence type="ECO:0000259" key="16">
    <source>
        <dbReference type="PROSITE" id="PS50109"/>
    </source>
</evidence>
<dbReference type="Gene3D" id="3.30.450.40">
    <property type="match status" value="1"/>
</dbReference>
<evidence type="ECO:0000256" key="6">
    <source>
        <dbReference type="ARBA" id="ARBA00022485"/>
    </source>
</evidence>
<keyword evidence="13" id="KW-0411">Iron-sulfur</keyword>
<gene>
    <name evidence="17" type="ORF">KDK95_21790</name>
</gene>
<dbReference type="GO" id="GO:0016020">
    <property type="term" value="C:membrane"/>
    <property type="evidence" value="ECO:0007669"/>
    <property type="project" value="InterPro"/>
</dbReference>
<dbReference type="Pfam" id="PF07730">
    <property type="entry name" value="HisKA_3"/>
    <property type="match status" value="1"/>
</dbReference>
<dbReference type="PANTHER" id="PTHR24421:SF61">
    <property type="entry name" value="OXYGEN SENSOR HISTIDINE KINASE NREB"/>
    <property type="match status" value="1"/>
</dbReference>
<dbReference type="SUPFAM" id="SSF55874">
    <property type="entry name" value="ATPase domain of HSP90 chaperone/DNA topoisomerase II/histidine kinase"/>
    <property type="match status" value="1"/>
</dbReference>
<evidence type="ECO:0000256" key="5">
    <source>
        <dbReference type="ARBA" id="ARBA00017322"/>
    </source>
</evidence>
<comment type="caution">
    <text evidence="17">The sequence shown here is derived from an EMBL/GenBank/DDBJ whole genome shotgun (WGS) entry which is preliminary data.</text>
</comment>
<evidence type="ECO:0000256" key="4">
    <source>
        <dbReference type="ARBA" id="ARBA00012438"/>
    </source>
</evidence>
<dbReference type="InterPro" id="IPR005467">
    <property type="entry name" value="His_kinase_dom"/>
</dbReference>
<reference evidence="17" key="1">
    <citation type="submission" date="2021-04" db="EMBL/GenBank/DDBJ databases">
        <title>Genome based classification of Actinospica acidithermotolerans sp. nov., an actinobacterium isolated from an Indonesian hot spring.</title>
        <authorList>
            <person name="Kusuma A.B."/>
            <person name="Putra K.E."/>
            <person name="Nafisah S."/>
            <person name="Loh J."/>
            <person name="Nouioui I."/>
            <person name="Goodfellow M."/>
        </authorList>
    </citation>
    <scope>NUCLEOTIDE SEQUENCE</scope>
    <source>
        <strain evidence="17">MGRD01-02</strain>
    </source>
</reference>
<evidence type="ECO:0000256" key="7">
    <source>
        <dbReference type="ARBA" id="ARBA00022490"/>
    </source>
</evidence>
<comment type="subcellular location">
    <subcellularLocation>
        <location evidence="3">Cytoplasm</location>
    </subcellularLocation>
</comment>
<dbReference type="Proteomes" id="UP000676325">
    <property type="component" value="Unassembled WGS sequence"/>
</dbReference>
<proteinExistence type="predicted"/>
<keyword evidence="18" id="KW-1185">Reference proteome</keyword>
<keyword evidence="10 17" id="KW-0418">Kinase</keyword>
<evidence type="ECO:0000256" key="15">
    <source>
        <dbReference type="ARBA" id="ARBA00030800"/>
    </source>
</evidence>
<dbReference type="Gene3D" id="1.20.5.1930">
    <property type="match status" value="1"/>
</dbReference>
<dbReference type="InterPro" id="IPR004358">
    <property type="entry name" value="Sig_transdc_His_kin-like_C"/>
</dbReference>
<accession>A0A941ILD6</accession>
<comment type="cofactor">
    <cofactor evidence="2">
        <name>[4Fe-4S] cluster</name>
        <dbReference type="ChEBI" id="CHEBI:49883"/>
    </cofactor>
</comment>
<dbReference type="InterPro" id="IPR036890">
    <property type="entry name" value="HATPase_C_sf"/>
</dbReference>
<comment type="function">
    <text evidence="14">Member of the two-component regulatory system NreB/NreC involved in the control of dissimilatory nitrate/nitrite reduction in response to oxygen. NreB functions as a direct oxygen sensor histidine kinase which is autophosphorylated, in the absence of oxygen, probably at the conserved histidine residue, and transfers its phosphate group probably to a conserved aspartate residue of NreC. NreB/NreC activates the expression of the nitrate (narGHJI) and nitrite (nir) reductase operons, as well as the putative nitrate transporter gene narT.</text>
</comment>
<organism evidence="17 18">
    <name type="scientific">Actinospica acidithermotolerans</name>
    <dbReference type="NCBI Taxonomy" id="2828514"/>
    <lineage>
        <taxon>Bacteria</taxon>
        <taxon>Bacillati</taxon>
        <taxon>Actinomycetota</taxon>
        <taxon>Actinomycetes</taxon>
        <taxon>Catenulisporales</taxon>
        <taxon>Actinospicaceae</taxon>
        <taxon>Actinospica</taxon>
    </lineage>
</organism>
<dbReference type="InterPro" id="IPR050482">
    <property type="entry name" value="Sensor_HK_TwoCompSys"/>
</dbReference>
<dbReference type="SMART" id="SM00387">
    <property type="entry name" value="HATPase_c"/>
    <property type="match status" value="1"/>
</dbReference>
<name>A0A941ILD6_9ACTN</name>
<dbReference type="InterPro" id="IPR011712">
    <property type="entry name" value="Sig_transdc_His_kin_sub3_dim/P"/>
</dbReference>
<keyword evidence="6" id="KW-0004">4Fe-4S</keyword>
<dbReference type="PRINTS" id="PR00344">
    <property type="entry name" value="BCTRLSENSOR"/>
</dbReference>
<keyword evidence="7" id="KW-0963">Cytoplasm</keyword>
<dbReference type="GO" id="GO:0046872">
    <property type="term" value="F:metal ion binding"/>
    <property type="evidence" value="ECO:0007669"/>
    <property type="project" value="UniProtKB-KW"/>
</dbReference>
<keyword evidence="11" id="KW-0408">Iron</keyword>
<dbReference type="GO" id="GO:0005737">
    <property type="term" value="C:cytoplasm"/>
    <property type="evidence" value="ECO:0007669"/>
    <property type="project" value="UniProtKB-SubCell"/>
</dbReference>
<evidence type="ECO:0000256" key="14">
    <source>
        <dbReference type="ARBA" id="ARBA00024827"/>
    </source>
</evidence>
<dbReference type="GO" id="GO:0046983">
    <property type="term" value="F:protein dimerization activity"/>
    <property type="evidence" value="ECO:0007669"/>
    <property type="project" value="InterPro"/>
</dbReference>
<evidence type="ECO:0000256" key="3">
    <source>
        <dbReference type="ARBA" id="ARBA00004496"/>
    </source>
</evidence>
<comment type="catalytic activity">
    <reaction evidence="1">
        <text>ATP + protein L-histidine = ADP + protein N-phospho-L-histidine.</text>
        <dbReference type="EC" id="2.7.13.3"/>
    </reaction>
</comment>
<evidence type="ECO:0000256" key="1">
    <source>
        <dbReference type="ARBA" id="ARBA00000085"/>
    </source>
</evidence>
<dbReference type="InterPro" id="IPR003018">
    <property type="entry name" value="GAF"/>
</dbReference>
<dbReference type="PANTHER" id="PTHR24421">
    <property type="entry name" value="NITRATE/NITRITE SENSOR PROTEIN NARX-RELATED"/>
    <property type="match status" value="1"/>
</dbReference>
<sequence length="381" mass="40867">MSELSEAVLAVTQHLDTSTVLRTILRTARDLVGAEYAALGVPDGAGSFARFLVEGVSDEQWKAIGPLPRQHGMLGVMMQDPHPQRLRDIMADPRFSWWPSAHPRLRGFLGVPIRDGDLILGALFMGNTEPVGEGADFTDDDEALLKILAAHAAIALTHARLYERERELAITTERARLARELHDAVAQKLFALRLTAQAASSLVESDPERAREQLAQVGALATEAAEELTTAVGELRTPDLAGDGLAEALRKQVAVIDRARSSHGGPRVRFTCRAAHSLPPTHDQVVLRVAQEALHNALKHAGASRIEVSVQPITTGPERLVGGVRLVVSDDGTGFDPEAAGRGLGLVSMRERADSVGGRLTVRTREGKGTAIELEVPGGRA</sequence>
<evidence type="ECO:0000256" key="10">
    <source>
        <dbReference type="ARBA" id="ARBA00022777"/>
    </source>
</evidence>
<evidence type="ECO:0000256" key="8">
    <source>
        <dbReference type="ARBA" id="ARBA00022679"/>
    </source>
</evidence>
<keyword evidence="9" id="KW-0479">Metal-binding</keyword>
<dbReference type="Pfam" id="PF02518">
    <property type="entry name" value="HATPase_c"/>
    <property type="match status" value="1"/>
</dbReference>
<feature type="domain" description="Histidine kinase" evidence="16">
    <location>
        <begin position="286"/>
        <end position="380"/>
    </location>
</feature>
<dbReference type="InterPro" id="IPR003594">
    <property type="entry name" value="HATPase_dom"/>
</dbReference>
<dbReference type="GO" id="GO:0051539">
    <property type="term" value="F:4 iron, 4 sulfur cluster binding"/>
    <property type="evidence" value="ECO:0007669"/>
    <property type="project" value="UniProtKB-KW"/>
</dbReference>
<evidence type="ECO:0000313" key="17">
    <source>
        <dbReference type="EMBL" id="MBR7828958.1"/>
    </source>
</evidence>
<evidence type="ECO:0000256" key="13">
    <source>
        <dbReference type="ARBA" id="ARBA00023014"/>
    </source>
</evidence>
<dbReference type="EC" id="2.7.13.3" evidence="4"/>
<evidence type="ECO:0000256" key="9">
    <source>
        <dbReference type="ARBA" id="ARBA00022723"/>
    </source>
</evidence>
<dbReference type="AlphaFoldDB" id="A0A941ILD6"/>
<evidence type="ECO:0000313" key="18">
    <source>
        <dbReference type="Proteomes" id="UP000676325"/>
    </source>
</evidence>
<dbReference type="EMBL" id="JAGSOH010000070">
    <property type="protein sequence ID" value="MBR7828958.1"/>
    <property type="molecule type" value="Genomic_DNA"/>
</dbReference>
<evidence type="ECO:0000256" key="12">
    <source>
        <dbReference type="ARBA" id="ARBA00023012"/>
    </source>
</evidence>
<dbReference type="Pfam" id="PF13185">
    <property type="entry name" value="GAF_2"/>
    <property type="match status" value="1"/>
</dbReference>
<keyword evidence="12" id="KW-0902">Two-component regulatory system</keyword>
<dbReference type="GO" id="GO:0000155">
    <property type="term" value="F:phosphorelay sensor kinase activity"/>
    <property type="evidence" value="ECO:0007669"/>
    <property type="project" value="InterPro"/>
</dbReference>
<dbReference type="Gene3D" id="3.30.565.10">
    <property type="entry name" value="Histidine kinase-like ATPase, C-terminal domain"/>
    <property type="match status" value="1"/>
</dbReference>
<dbReference type="InterPro" id="IPR029016">
    <property type="entry name" value="GAF-like_dom_sf"/>
</dbReference>